<sequence length="486" mass="54960">MKFLTSRTKKTIGIVLSAALLPGIAMAKLTAEEEAKLGINDTELTPMGAVRAGNAEGTIPAWNSEPMPIPAGGTVDSLADPFADEKPLFTITAQNYTEHMDKLTAGQIGLFKQYPDSYKMHVYPTHRTGAYDKWVYDATMAQAKNVEMCDEYATESKVCLKNNIAGGGIPFPIPKSGAEAAYNHFFSFKGLANDRMINGALIDSNGNRTDVIIRQRTISPYWFSADSEIRSVKWYNRDGIAMLCDSWQVEKPPRSSGLVFGGCNYVNDFDFQTYLYVPGQRRVRKAPEIGFHDSPSFASDGQRTVASRWMHYFGGKHTRFDYAKPVRKEIYVAYNNYKLGNKDLPFDEIFGEEHINPEVVRYELHRVWVLDSTLKEGQRHLYKRHTAYFDEDTWLGVAFEAYDAKDRLWRVGEQYNAFIPGPNVAGPLGDMQVDLINGRYTTFPYWQYQAGKEMGFGGQKVVSKEEDIGFNIDIFTPQGLRKFGRR</sequence>
<name>A0AB33YZV8_9GAMM</name>
<feature type="chain" id="PRO_5044284182" description="DUF1329 domain-containing protein" evidence="1">
    <location>
        <begin position="28"/>
        <end position="486"/>
    </location>
</feature>
<feature type="signal peptide" evidence="1">
    <location>
        <begin position="1"/>
        <end position="27"/>
    </location>
</feature>
<dbReference type="Gene3D" id="2.50.20.10">
    <property type="entry name" value="Lipoprotein localisation LolA/LolB/LppX"/>
    <property type="match status" value="1"/>
</dbReference>
<keyword evidence="3" id="KW-1185">Reference proteome</keyword>
<keyword evidence="1" id="KW-0732">Signal</keyword>
<evidence type="ECO:0000313" key="2">
    <source>
        <dbReference type="EMBL" id="EPD12202.1"/>
    </source>
</evidence>
<evidence type="ECO:0000256" key="1">
    <source>
        <dbReference type="SAM" id="SignalP"/>
    </source>
</evidence>
<dbReference type="RefSeq" id="WP_015007001.1">
    <property type="nucleotide sequence ID" value="NZ_JBLHXE010000020.1"/>
</dbReference>
<dbReference type="InterPro" id="IPR010752">
    <property type="entry name" value="DUF1329"/>
</dbReference>
<dbReference type="AlphaFoldDB" id="A0AB33YZV8"/>
<dbReference type="EMBL" id="ASHL01000013">
    <property type="protein sequence ID" value="EPD12202.1"/>
    <property type="molecule type" value="Genomic_DNA"/>
</dbReference>
<reference evidence="2 3" key="1">
    <citation type="journal article" date="2013" name="Genome Announc.">
        <title>Genome Sequence of the Pyrene- and Fluoranthene-Degrading Bacterium Cycloclasticus sp. Strain PY97M.</title>
        <authorList>
            <person name="Cui Z."/>
            <person name="Xu G."/>
            <person name="Li Q."/>
            <person name="Gao W."/>
            <person name="Zheng L."/>
        </authorList>
    </citation>
    <scope>NUCLEOTIDE SEQUENCE [LARGE SCALE GENOMIC DNA]</scope>
    <source>
        <strain evidence="2 3">PY97M</strain>
    </source>
</reference>
<accession>A0AB33YZV8</accession>
<protein>
    <recommendedName>
        <fullName evidence="4">DUF1329 domain-containing protein</fullName>
    </recommendedName>
</protein>
<organism evidence="2 3">
    <name type="scientific">Cycloclasticus pugetii</name>
    <dbReference type="NCBI Taxonomy" id="34068"/>
    <lineage>
        <taxon>Bacteria</taxon>
        <taxon>Pseudomonadati</taxon>
        <taxon>Pseudomonadota</taxon>
        <taxon>Gammaproteobacteria</taxon>
        <taxon>Thiotrichales</taxon>
        <taxon>Piscirickettsiaceae</taxon>
        <taxon>Cycloclasticus</taxon>
    </lineage>
</organism>
<dbReference type="Proteomes" id="UP000015462">
    <property type="component" value="Unassembled WGS sequence"/>
</dbReference>
<comment type="caution">
    <text evidence="2">The sequence shown here is derived from an EMBL/GenBank/DDBJ whole genome shotgun (WGS) entry which is preliminary data.</text>
</comment>
<dbReference type="Pfam" id="PF07044">
    <property type="entry name" value="DUF1329"/>
    <property type="match status" value="1"/>
</dbReference>
<proteinExistence type="predicted"/>
<gene>
    <name evidence="2" type="ORF">L196_11273</name>
</gene>
<evidence type="ECO:0008006" key="4">
    <source>
        <dbReference type="Google" id="ProtNLM"/>
    </source>
</evidence>
<evidence type="ECO:0000313" key="3">
    <source>
        <dbReference type="Proteomes" id="UP000015462"/>
    </source>
</evidence>